<accession>A0A1Z5IGE2</accession>
<dbReference type="EMBL" id="BCMG01000003">
    <property type="protein sequence ID" value="GAX00698.1"/>
    <property type="molecule type" value="Genomic_DNA"/>
</dbReference>
<reference evidence="1 2" key="1">
    <citation type="submission" date="2015-11" db="EMBL/GenBank/DDBJ databases">
        <title>Draft genome sequences of new species of the genus Lactobacillus isolated from orchardgrass silage.</title>
        <authorList>
            <person name="Tohno M."/>
            <person name="Tanizawa Y."/>
            <person name="Arita M."/>
        </authorList>
    </citation>
    <scope>NUCLEOTIDE SEQUENCE [LARGE SCALE GENOMIC DNA]</scope>
    <source>
        <strain evidence="1 2">IWT126</strain>
    </source>
</reference>
<keyword evidence="2" id="KW-1185">Reference proteome</keyword>
<dbReference type="AlphaFoldDB" id="A0A1Z5IGE2"/>
<sequence>MEEKVTKYRQLYITTRDAILIAPLTAAQLTTFKAQLADLKPVGLNGLAKKIGQAYLDLVSANLTYSSQQLIFVLNLNHDHSTIPLPLSAEQLQTWQKTQAPEYPLFTRNPFLYNGLSIDEVAAEALL</sequence>
<dbReference type="STRING" id="1302250.GCA_001313225_02598"/>
<dbReference type="OrthoDB" id="2293831at2"/>
<protein>
    <submittedName>
        <fullName evidence="1">Uncharacterized protein</fullName>
    </submittedName>
</protein>
<evidence type="ECO:0000313" key="2">
    <source>
        <dbReference type="Proteomes" id="UP000198402"/>
    </source>
</evidence>
<organism evidence="1 2">
    <name type="scientific">Secundilactobacillus silagei JCM 19001</name>
    <dbReference type="NCBI Taxonomy" id="1302250"/>
    <lineage>
        <taxon>Bacteria</taxon>
        <taxon>Bacillati</taxon>
        <taxon>Bacillota</taxon>
        <taxon>Bacilli</taxon>
        <taxon>Lactobacillales</taxon>
        <taxon>Lactobacillaceae</taxon>
        <taxon>Secundilactobacillus</taxon>
    </lineage>
</organism>
<comment type="caution">
    <text evidence="1">The sequence shown here is derived from an EMBL/GenBank/DDBJ whole genome shotgun (WGS) entry which is preliminary data.</text>
</comment>
<name>A0A1Z5IGE2_9LACO</name>
<dbReference type="Proteomes" id="UP000198402">
    <property type="component" value="Unassembled WGS sequence"/>
</dbReference>
<proteinExistence type="predicted"/>
<evidence type="ECO:0000313" key="1">
    <source>
        <dbReference type="EMBL" id="GAX00698.1"/>
    </source>
</evidence>
<gene>
    <name evidence="1" type="ORF">IWT126_00713</name>
</gene>
<dbReference type="RefSeq" id="WP_089136325.1">
    <property type="nucleotide sequence ID" value="NZ_BCMG01000003.1"/>
</dbReference>